<dbReference type="GO" id="GO:0006310">
    <property type="term" value="P:DNA recombination"/>
    <property type="evidence" value="ECO:0007669"/>
    <property type="project" value="UniProtKB-KW"/>
</dbReference>
<accession>A0A4Y7PVP4</accession>
<keyword evidence="1" id="KW-0238">DNA-binding</keyword>
<dbReference type="Proteomes" id="UP000294933">
    <property type="component" value="Unassembled WGS sequence"/>
</dbReference>
<evidence type="ECO:0000259" key="3">
    <source>
        <dbReference type="PROSITE" id="PS51900"/>
    </source>
</evidence>
<dbReference type="InterPro" id="IPR052925">
    <property type="entry name" value="Phage_Integrase-like_Recomb"/>
</dbReference>
<keyword evidence="2" id="KW-0233">DNA recombination</keyword>
<dbReference type="InterPro" id="IPR010998">
    <property type="entry name" value="Integrase_recombinase_N"/>
</dbReference>
<dbReference type="InterPro" id="IPR013762">
    <property type="entry name" value="Integrase-like_cat_sf"/>
</dbReference>
<gene>
    <name evidence="4" type="ORF">BD410DRAFT_699959</name>
</gene>
<dbReference type="Gene3D" id="1.10.443.10">
    <property type="entry name" value="Intergrase catalytic core"/>
    <property type="match status" value="1"/>
</dbReference>
<evidence type="ECO:0000313" key="5">
    <source>
        <dbReference type="Proteomes" id="UP000294933"/>
    </source>
</evidence>
<feature type="domain" description="Core-binding (CB)" evidence="3">
    <location>
        <begin position="1"/>
        <end position="77"/>
    </location>
</feature>
<dbReference type="EMBL" id="ML170196">
    <property type="protein sequence ID" value="TDL19467.1"/>
    <property type="molecule type" value="Genomic_DNA"/>
</dbReference>
<dbReference type="GO" id="GO:0003677">
    <property type="term" value="F:DNA binding"/>
    <property type="evidence" value="ECO:0007669"/>
    <property type="project" value="UniProtKB-KW"/>
</dbReference>
<dbReference type="SUPFAM" id="SSF56349">
    <property type="entry name" value="DNA breaking-rejoining enzymes"/>
    <property type="match status" value="1"/>
</dbReference>
<dbReference type="GO" id="GO:0015074">
    <property type="term" value="P:DNA integration"/>
    <property type="evidence" value="ECO:0007669"/>
    <property type="project" value="InterPro"/>
</dbReference>
<proteinExistence type="predicted"/>
<name>A0A4Y7PVP4_9AGAM</name>
<reference evidence="4 5" key="1">
    <citation type="submission" date="2018-06" db="EMBL/GenBank/DDBJ databases">
        <title>A transcriptomic atlas of mushroom development highlights an independent origin of complex multicellularity.</title>
        <authorList>
            <consortium name="DOE Joint Genome Institute"/>
            <person name="Krizsan K."/>
            <person name="Almasi E."/>
            <person name="Merenyi Z."/>
            <person name="Sahu N."/>
            <person name="Viragh M."/>
            <person name="Koszo T."/>
            <person name="Mondo S."/>
            <person name="Kiss B."/>
            <person name="Balint B."/>
            <person name="Kues U."/>
            <person name="Barry K."/>
            <person name="Hegedus J.C."/>
            <person name="Henrissat B."/>
            <person name="Johnson J."/>
            <person name="Lipzen A."/>
            <person name="Ohm R."/>
            <person name="Nagy I."/>
            <person name="Pangilinan J."/>
            <person name="Yan J."/>
            <person name="Xiong Y."/>
            <person name="Grigoriev I.V."/>
            <person name="Hibbett D.S."/>
            <person name="Nagy L.G."/>
        </authorList>
    </citation>
    <scope>NUCLEOTIDE SEQUENCE [LARGE SCALE GENOMIC DNA]</scope>
    <source>
        <strain evidence="4 5">SZMC22713</strain>
    </source>
</reference>
<dbReference type="PANTHER" id="PTHR34605">
    <property type="entry name" value="PHAGE_INTEGRASE DOMAIN-CONTAINING PROTEIN"/>
    <property type="match status" value="1"/>
</dbReference>
<dbReference type="InterPro" id="IPR044068">
    <property type="entry name" value="CB"/>
</dbReference>
<evidence type="ECO:0000313" key="4">
    <source>
        <dbReference type="EMBL" id="TDL19467.1"/>
    </source>
</evidence>
<dbReference type="OrthoDB" id="3254696at2759"/>
<protein>
    <recommendedName>
        <fullName evidence="3">Core-binding (CB) domain-containing protein</fullName>
    </recommendedName>
</protein>
<dbReference type="InterPro" id="IPR011010">
    <property type="entry name" value="DNA_brk_join_enz"/>
</dbReference>
<dbReference type="PROSITE" id="PS51900">
    <property type="entry name" value="CB"/>
    <property type="match status" value="1"/>
</dbReference>
<dbReference type="VEuPathDB" id="FungiDB:BD410DRAFT_699959"/>
<dbReference type="AlphaFoldDB" id="A0A4Y7PVP4"/>
<dbReference type="Gene3D" id="1.10.150.130">
    <property type="match status" value="1"/>
</dbReference>
<feature type="non-terminal residue" evidence="4">
    <location>
        <position position="297"/>
    </location>
</feature>
<dbReference type="SUPFAM" id="SSF47823">
    <property type="entry name" value="lambda integrase-like, N-terminal domain"/>
    <property type="match status" value="1"/>
</dbReference>
<organism evidence="4 5">
    <name type="scientific">Rickenella mellea</name>
    <dbReference type="NCBI Taxonomy" id="50990"/>
    <lineage>
        <taxon>Eukaryota</taxon>
        <taxon>Fungi</taxon>
        <taxon>Dikarya</taxon>
        <taxon>Basidiomycota</taxon>
        <taxon>Agaricomycotina</taxon>
        <taxon>Agaricomycetes</taxon>
        <taxon>Hymenochaetales</taxon>
        <taxon>Rickenellaceae</taxon>
        <taxon>Rickenella</taxon>
    </lineage>
</organism>
<evidence type="ECO:0000256" key="1">
    <source>
        <dbReference type="ARBA" id="ARBA00023125"/>
    </source>
</evidence>
<evidence type="ECO:0000256" key="2">
    <source>
        <dbReference type="ARBA" id="ARBA00023172"/>
    </source>
</evidence>
<dbReference type="PANTHER" id="PTHR34605:SF3">
    <property type="entry name" value="P CELL-TYPE AGGLUTINATION PROTEIN MAP4-LIKE-RELATED"/>
    <property type="match status" value="1"/>
</dbReference>
<dbReference type="STRING" id="50990.A0A4Y7PVP4"/>
<sequence>LSAVLQRGWAESTLALYSSALKRFSDFCDKENVPILARLPASEYLLCVYAASFAGIFARSSVQNLLSAVRAWHIVEGAHWHGGVRLVYVLNGLDSFAPASSKRPARVPVTRAMLDMLYDRLSLSDPFDVCVLACATVAFWSQSRLGELLSHSRVSFHATKIPRRLDLANPSTTNGSRVLRYPWTKTKRSKGDTVLITRQIGRCDPISALANHLSINYIPDEYPLFSYRTTSSQLSFLTKSDFMGRCNAIWCAAGFPPSSGHAFRIGGTTELLLSGVPPDVVKTMGRWSSDSFLRYWR</sequence>
<keyword evidence="5" id="KW-1185">Reference proteome</keyword>
<feature type="non-terminal residue" evidence="4">
    <location>
        <position position="1"/>
    </location>
</feature>